<dbReference type="PANTHER" id="PTHR47723">
    <property type="entry name" value="OS05G0353850 PROTEIN"/>
    <property type="match status" value="1"/>
</dbReference>
<dbReference type="InterPro" id="IPR002156">
    <property type="entry name" value="RNaseH_domain"/>
</dbReference>
<dbReference type="CDD" id="cd06222">
    <property type="entry name" value="RNase_H_like"/>
    <property type="match status" value="1"/>
</dbReference>
<dbReference type="SUPFAM" id="SSF53098">
    <property type="entry name" value="Ribonuclease H-like"/>
    <property type="match status" value="1"/>
</dbReference>
<sequence length="201" mass="22669">MSTMGTISLGYEPKPRRYHYFRSSILVIHTIAWTTPVEDAWKLNFSACAPNGLRHGGAGYVLREHHGIFKAARAEPLPNDFSHIEAKLVALNLGLQEAVVQGIDYLEVEGHSPYAMELVIDDEAPLAPSIRPIVHKCRKLLRQFKLVKFHPVAAYANRAAAKIAEMATNETEIQRWTMEPPDEIAKILVDDMTGYWESIYN</sequence>
<dbReference type="OrthoDB" id="1179399at2759"/>
<dbReference type="InterPro" id="IPR053151">
    <property type="entry name" value="RNase_H-like"/>
</dbReference>
<dbReference type="GO" id="GO:0003676">
    <property type="term" value="F:nucleic acid binding"/>
    <property type="evidence" value="ECO:0007669"/>
    <property type="project" value="InterPro"/>
</dbReference>
<gene>
    <name evidence="2" type="ORF">OLEA9_A027950</name>
</gene>
<accession>A0A8S0VFX6</accession>
<feature type="domain" description="RNase H type-1" evidence="1">
    <location>
        <begin position="46"/>
        <end position="167"/>
    </location>
</feature>
<dbReference type="AlphaFoldDB" id="A0A8S0VFX6"/>
<evidence type="ECO:0000313" key="2">
    <source>
        <dbReference type="EMBL" id="CAA3032765.1"/>
    </source>
</evidence>
<dbReference type="Gramene" id="OE9A027950T1">
    <property type="protein sequence ID" value="OE9A027950C1"/>
    <property type="gene ID" value="OE9A027950"/>
</dbReference>
<dbReference type="Pfam" id="PF13456">
    <property type="entry name" value="RVT_3"/>
    <property type="match status" value="1"/>
</dbReference>
<comment type="caution">
    <text evidence="2">The sequence shown here is derived from an EMBL/GenBank/DDBJ whole genome shotgun (WGS) entry which is preliminary data.</text>
</comment>
<dbReference type="PANTHER" id="PTHR47723:SF4">
    <property type="entry name" value="PENTATRICOPEPTIDE REPEAT-CONTAINING-LIKE PROTEIN"/>
    <property type="match status" value="1"/>
</dbReference>
<keyword evidence="3" id="KW-1185">Reference proteome</keyword>
<evidence type="ECO:0000313" key="3">
    <source>
        <dbReference type="Proteomes" id="UP000594638"/>
    </source>
</evidence>
<name>A0A8S0VFX6_OLEEU</name>
<dbReference type="Gene3D" id="3.30.420.10">
    <property type="entry name" value="Ribonuclease H-like superfamily/Ribonuclease H"/>
    <property type="match status" value="1"/>
</dbReference>
<dbReference type="GO" id="GO:0004523">
    <property type="term" value="F:RNA-DNA hybrid ribonuclease activity"/>
    <property type="evidence" value="ECO:0007669"/>
    <property type="project" value="InterPro"/>
</dbReference>
<organism evidence="2 3">
    <name type="scientific">Olea europaea subsp. europaea</name>
    <dbReference type="NCBI Taxonomy" id="158383"/>
    <lineage>
        <taxon>Eukaryota</taxon>
        <taxon>Viridiplantae</taxon>
        <taxon>Streptophyta</taxon>
        <taxon>Embryophyta</taxon>
        <taxon>Tracheophyta</taxon>
        <taxon>Spermatophyta</taxon>
        <taxon>Magnoliopsida</taxon>
        <taxon>eudicotyledons</taxon>
        <taxon>Gunneridae</taxon>
        <taxon>Pentapetalae</taxon>
        <taxon>asterids</taxon>
        <taxon>lamiids</taxon>
        <taxon>Lamiales</taxon>
        <taxon>Oleaceae</taxon>
        <taxon>Oleeae</taxon>
        <taxon>Olea</taxon>
    </lineage>
</organism>
<dbReference type="InterPro" id="IPR012337">
    <property type="entry name" value="RNaseH-like_sf"/>
</dbReference>
<proteinExistence type="predicted"/>
<protein>
    <submittedName>
        <fullName evidence="2">Ribonuclease H-like domain containing</fullName>
    </submittedName>
</protein>
<dbReference type="EMBL" id="CACTIH010009681">
    <property type="protein sequence ID" value="CAA3032765.1"/>
    <property type="molecule type" value="Genomic_DNA"/>
</dbReference>
<evidence type="ECO:0000259" key="1">
    <source>
        <dbReference type="Pfam" id="PF13456"/>
    </source>
</evidence>
<reference evidence="2 3" key="1">
    <citation type="submission" date="2019-12" db="EMBL/GenBank/DDBJ databases">
        <authorList>
            <person name="Alioto T."/>
            <person name="Alioto T."/>
            <person name="Gomez Garrido J."/>
        </authorList>
    </citation>
    <scope>NUCLEOTIDE SEQUENCE [LARGE SCALE GENOMIC DNA]</scope>
</reference>
<dbReference type="InterPro" id="IPR036397">
    <property type="entry name" value="RNaseH_sf"/>
</dbReference>
<dbReference type="Proteomes" id="UP000594638">
    <property type="component" value="Unassembled WGS sequence"/>
</dbReference>
<dbReference type="InterPro" id="IPR044730">
    <property type="entry name" value="RNase_H-like_dom_plant"/>
</dbReference>